<feature type="compositionally biased region" description="Polar residues" evidence="6">
    <location>
        <begin position="193"/>
        <end position="204"/>
    </location>
</feature>
<dbReference type="SUPFAM" id="SSF48647">
    <property type="entry name" value="Fungal elicitin"/>
    <property type="match status" value="1"/>
</dbReference>
<comment type="caution">
    <text evidence="8">The sequence shown here is derived from an EMBL/GenBank/DDBJ whole genome shotgun (WGS) entry which is preliminary data.</text>
</comment>
<comment type="subcellular location">
    <subcellularLocation>
        <location evidence="1">Secreted</location>
    </subcellularLocation>
</comment>
<name>A0A2P4XTQ5_9STRA</name>
<protein>
    <submittedName>
        <fullName evidence="8">Elicitin-like protein</fullName>
    </submittedName>
</protein>
<dbReference type="Pfam" id="PF00964">
    <property type="entry name" value="Elicitin"/>
    <property type="match status" value="1"/>
</dbReference>
<keyword evidence="3" id="KW-0964">Secreted</keyword>
<sequence>MQFGMFFFFLLSAYGAATENACPPTEIVKFAELYANPHLHPCQKVSAGFSLIPPKGYPTEQQVKAMCASDECRALIKDVLALKPVDCYLSFADVKLNAYKMADSFESDCKVDIDKHEDAKYKPTPKPTKKHESYSTAKLTDIKGNSTLEEPLIVKDDHDDKRCPTHYAGKENAKDADNLKPPMNGTAAELFPTPNTTYKASPKV</sequence>
<evidence type="ECO:0000313" key="9">
    <source>
        <dbReference type="Proteomes" id="UP000237271"/>
    </source>
</evidence>
<evidence type="ECO:0000256" key="4">
    <source>
        <dbReference type="ARBA" id="ARBA00022978"/>
    </source>
</evidence>
<feature type="compositionally biased region" description="Basic and acidic residues" evidence="6">
    <location>
        <begin position="155"/>
        <end position="178"/>
    </location>
</feature>
<dbReference type="SMART" id="SM01187">
    <property type="entry name" value="Elicitin"/>
    <property type="match status" value="1"/>
</dbReference>
<feature type="signal peptide" evidence="7">
    <location>
        <begin position="1"/>
        <end position="17"/>
    </location>
</feature>
<dbReference type="AlphaFoldDB" id="A0A2P4XTQ5"/>
<comment type="similarity">
    <text evidence="2">Belongs to the elicitin family.</text>
</comment>
<dbReference type="Gene3D" id="1.10.239.10">
    <property type="entry name" value="Elicitin domain"/>
    <property type="match status" value="1"/>
</dbReference>
<gene>
    <name evidence="8" type="ORF">PHPALM_14837</name>
</gene>
<dbReference type="OrthoDB" id="167007at2759"/>
<dbReference type="GO" id="GO:0052040">
    <property type="term" value="P:symbiont-mediated perturbation of host programmed cell death"/>
    <property type="evidence" value="ECO:0007669"/>
    <property type="project" value="UniProtKB-KW"/>
</dbReference>
<evidence type="ECO:0000256" key="3">
    <source>
        <dbReference type="ARBA" id="ARBA00022525"/>
    </source>
</evidence>
<reference evidence="8 9" key="1">
    <citation type="journal article" date="2017" name="Genome Biol. Evol.">
        <title>Phytophthora megakarya and P. palmivora, closely related causal agents of cacao black pod rot, underwent increases in genome sizes and gene numbers by different mechanisms.</title>
        <authorList>
            <person name="Ali S.S."/>
            <person name="Shao J."/>
            <person name="Lary D.J."/>
            <person name="Kronmiller B."/>
            <person name="Shen D."/>
            <person name="Strem M.D."/>
            <person name="Amoako-Attah I."/>
            <person name="Akrofi A.Y."/>
            <person name="Begoude B.A."/>
            <person name="Ten Hoopen G.M."/>
            <person name="Coulibaly K."/>
            <person name="Kebe B.I."/>
            <person name="Melnick R.L."/>
            <person name="Guiltinan M.J."/>
            <person name="Tyler B.M."/>
            <person name="Meinhardt L.W."/>
            <person name="Bailey B.A."/>
        </authorList>
    </citation>
    <scope>NUCLEOTIDE SEQUENCE [LARGE SCALE GENOMIC DNA]</scope>
    <source>
        <strain evidence="9">sbr112.9</strain>
    </source>
</reference>
<keyword evidence="4" id="KW-0928">Hypersensitive response elicitation</keyword>
<dbReference type="Proteomes" id="UP000237271">
    <property type="component" value="Unassembled WGS sequence"/>
</dbReference>
<evidence type="ECO:0000256" key="5">
    <source>
        <dbReference type="ARBA" id="ARBA00023157"/>
    </source>
</evidence>
<feature type="region of interest" description="Disordered" evidence="6">
    <location>
        <begin position="155"/>
        <end position="204"/>
    </location>
</feature>
<proteinExistence type="inferred from homology"/>
<keyword evidence="7" id="KW-0732">Signal</keyword>
<evidence type="ECO:0000256" key="7">
    <source>
        <dbReference type="SAM" id="SignalP"/>
    </source>
</evidence>
<evidence type="ECO:0000256" key="2">
    <source>
        <dbReference type="ARBA" id="ARBA00009544"/>
    </source>
</evidence>
<dbReference type="InterPro" id="IPR036470">
    <property type="entry name" value="Elicitin_sf"/>
</dbReference>
<dbReference type="InterPro" id="IPR002200">
    <property type="entry name" value="Elicitin"/>
</dbReference>
<dbReference type="EMBL" id="NCKW01007994">
    <property type="protein sequence ID" value="POM68940.1"/>
    <property type="molecule type" value="Genomic_DNA"/>
</dbReference>
<keyword evidence="9" id="KW-1185">Reference proteome</keyword>
<accession>A0A2P4XTQ5</accession>
<dbReference type="GO" id="GO:0005576">
    <property type="term" value="C:extracellular region"/>
    <property type="evidence" value="ECO:0007669"/>
    <property type="project" value="UniProtKB-SubCell"/>
</dbReference>
<evidence type="ECO:0000313" key="8">
    <source>
        <dbReference type="EMBL" id="POM68940.1"/>
    </source>
</evidence>
<evidence type="ECO:0000256" key="1">
    <source>
        <dbReference type="ARBA" id="ARBA00004613"/>
    </source>
</evidence>
<feature type="chain" id="PRO_5015130364" evidence="7">
    <location>
        <begin position="18"/>
        <end position="204"/>
    </location>
</feature>
<organism evidence="8 9">
    <name type="scientific">Phytophthora palmivora</name>
    <dbReference type="NCBI Taxonomy" id="4796"/>
    <lineage>
        <taxon>Eukaryota</taxon>
        <taxon>Sar</taxon>
        <taxon>Stramenopiles</taxon>
        <taxon>Oomycota</taxon>
        <taxon>Peronosporomycetes</taxon>
        <taxon>Peronosporales</taxon>
        <taxon>Peronosporaceae</taxon>
        <taxon>Phytophthora</taxon>
    </lineage>
</organism>
<evidence type="ECO:0000256" key="6">
    <source>
        <dbReference type="SAM" id="MobiDB-lite"/>
    </source>
</evidence>
<keyword evidence="5" id="KW-1015">Disulfide bond</keyword>